<feature type="compositionally biased region" description="Acidic residues" evidence="3">
    <location>
        <begin position="57"/>
        <end position="71"/>
    </location>
</feature>
<feature type="compositionally biased region" description="Basic and acidic residues" evidence="3">
    <location>
        <begin position="32"/>
        <end position="44"/>
    </location>
</feature>
<name>A0A0F9JVK0_9ZZZZ</name>
<gene>
    <name evidence="5" type="ORF">LCGC14_1480760</name>
</gene>
<evidence type="ECO:0000256" key="3">
    <source>
        <dbReference type="SAM" id="MobiDB-lite"/>
    </source>
</evidence>
<evidence type="ECO:0000256" key="2">
    <source>
        <dbReference type="ARBA" id="ARBA00023163"/>
    </source>
</evidence>
<feature type="domain" description="DNA-directed RNA polymerase RBP11-like dimerisation" evidence="4">
    <location>
        <begin position="94"/>
        <end position="162"/>
    </location>
</feature>
<dbReference type="GO" id="GO:0006351">
    <property type="term" value="P:DNA-templated transcription"/>
    <property type="evidence" value="ECO:0007669"/>
    <property type="project" value="InterPro"/>
</dbReference>
<accession>A0A0F9JVK0</accession>
<evidence type="ECO:0000313" key="5">
    <source>
        <dbReference type="EMBL" id="KKM66481.1"/>
    </source>
</evidence>
<dbReference type="InterPro" id="IPR009025">
    <property type="entry name" value="RBP11-like_dimer"/>
</dbReference>
<keyword evidence="2" id="KW-0804">Transcription</keyword>
<dbReference type="GO" id="GO:0046983">
    <property type="term" value="F:protein dimerization activity"/>
    <property type="evidence" value="ECO:0007669"/>
    <property type="project" value="InterPro"/>
</dbReference>
<evidence type="ECO:0000259" key="4">
    <source>
        <dbReference type="Pfam" id="PF13656"/>
    </source>
</evidence>
<organism evidence="5">
    <name type="scientific">marine sediment metagenome</name>
    <dbReference type="NCBI Taxonomy" id="412755"/>
    <lineage>
        <taxon>unclassified sequences</taxon>
        <taxon>metagenomes</taxon>
        <taxon>ecological metagenomes</taxon>
    </lineage>
</organism>
<dbReference type="GO" id="GO:0000428">
    <property type="term" value="C:DNA-directed RNA polymerase complex"/>
    <property type="evidence" value="ECO:0007669"/>
    <property type="project" value="UniProtKB-KW"/>
</dbReference>
<proteinExistence type="predicted"/>
<dbReference type="InterPro" id="IPR036603">
    <property type="entry name" value="RBP11-like"/>
</dbReference>
<dbReference type="Pfam" id="PF13656">
    <property type="entry name" value="RNA_pol_L_2"/>
    <property type="match status" value="1"/>
</dbReference>
<dbReference type="Gene3D" id="3.30.1360.10">
    <property type="entry name" value="RNA polymerase, RBP11-like subunit"/>
    <property type="match status" value="1"/>
</dbReference>
<feature type="region of interest" description="Disordered" evidence="3">
    <location>
        <begin position="1"/>
        <end position="73"/>
    </location>
</feature>
<feature type="compositionally biased region" description="Acidic residues" evidence="3">
    <location>
        <begin position="12"/>
        <end position="27"/>
    </location>
</feature>
<dbReference type="AlphaFoldDB" id="A0A0F9JVK0"/>
<comment type="caution">
    <text evidence="5">The sequence shown here is derived from an EMBL/GenBank/DDBJ whole genome shotgun (WGS) entry which is preliminary data.</text>
</comment>
<reference evidence="5" key="1">
    <citation type="journal article" date="2015" name="Nature">
        <title>Complex archaea that bridge the gap between prokaryotes and eukaryotes.</title>
        <authorList>
            <person name="Spang A."/>
            <person name="Saw J.H."/>
            <person name="Jorgensen S.L."/>
            <person name="Zaremba-Niedzwiedzka K."/>
            <person name="Martijn J."/>
            <person name="Lind A.E."/>
            <person name="van Eijk R."/>
            <person name="Schleper C."/>
            <person name="Guy L."/>
            <person name="Ettema T.J."/>
        </authorList>
    </citation>
    <scope>NUCLEOTIDE SEQUENCE</scope>
</reference>
<dbReference type="SUPFAM" id="SSF55257">
    <property type="entry name" value="RBP11-like subunits of RNA polymerase"/>
    <property type="match status" value="1"/>
</dbReference>
<sequence>MAKKKANKPEKEGEDELDDLSDEEEIEAVYPKVDEKKKKEEDKSIVSLPEDVSNGEIDGDDLDVDEEEEEEPRFPDYKYLDLTLNKTLGENDYELMVEGQSHGFCNILVKSLLEIEGVNMAAYKITNIKPPQIYIRLENSKDYKIKDILYKGIESLREEVIKVQKLFQKLI</sequence>
<dbReference type="EMBL" id="LAZR01010523">
    <property type="protein sequence ID" value="KKM66481.1"/>
    <property type="molecule type" value="Genomic_DNA"/>
</dbReference>
<protein>
    <recommendedName>
        <fullName evidence="4">DNA-directed RNA polymerase RBP11-like dimerisation domain-containing protein</fullName>
    </recommendedName>
</protein>
<keyword evidence="1" id="KW-0240">DNA-directed RNA polymerase</keyword>
<evidence type="ECO:0000256" key="1">
    <source>
        <dbReference type="ARBA" id="ARBA00022478"/>
    </source>
</evidence>